<accession>A0A451AY44</accession>
<dbReference type="EMBL" id="CAADGD010000041">
    <property type="protein sequence ID" value="VFK70867.1"/>
    <property type="molecule type" value="Genomic_DNA"/>
</dbReference>
<evidence type="ECO:0000313" key="2">
    <source>
        <dbReference type="EMBL" id="VFK70867.1"/>
    </source>
</evidence>
<evidence type="ECO:0000313" key="1">
    <source>
        <dbReference type="EMBL" id="VFK63605.1"/>
    </source>
</evidence>
<gene>
    <name evidence="1" type="ORF">BECKUNK1418G_GA0071005_10355</name>
    <name evidence="2" type="ORF">BECKUNK1418H_GA0071006_10415</name>
</gene>
<protein>
    <submittedName>
        <fullName evidence="2">Uncharacterized protein</fullName>
    </submittedName>
</protein>
<name>A0A451AY44_9GAMM</name>
<dbReference type="EMBL" id="CAADFZ010000035">
    <property type="protein sequence ID" value="VFK63605.1"/>
    <property type="molecule type" value="Genomic_DNA"/>
</dbReference>
<proteinExistence type="predicted"/>
<sequence length="84" mass="8903">MDFNGYSLAKLRLEPTRHDPNAGTAGTRKVAESVAGTLRSEPPVDNVQSLGARFAGPQPPLFKIFRVTDSPGLAALGKSRLQGV</sequence>
<organism evidence="2">
    <name type="scientific">Candidatus Kentrum sp. UNK</name>
    <dbReference type="NCBI Taxonomy" id="2126344"/>
    <lineage>
        <taxon>Bacteria</taxon>
        <taxon>Pseudomonadati</taxon>
        <taxon>Pseudomonadota</taxon>
        <taxon>Gammaproteobacteria</taxon>
        <taxon>Candidatus Kentrum</taxon>
    </lineage>
</organism>
<reference evidence="2" key="1">
    <citation type="submission" date="2019-02" db="EMBL/GenBank/DDBJ databases">
        <authorList>
            <person name="Gruber-Vodicka R. H."/>
            <person name="Seah K. B. B."/>
        </authorList>
    </citation>
    <scope>NUCLEOTIDE SEQUENCE</scope>
    <source>
        <strain evidence="2">BECK_BY19</strain>
        <strain evidence="1">BECK_BY8</strain>
    </source>
</reference>
<dbReference type="AlphaFoldDB" id="A0A451AY44"/>